<keyword evidence="3" id="KW-1185">Reference proteome</keyword>
<dbReference type="EMBL" id="PDKU01000001">
    <property type="protein sequence ID" value="PPI86816.1"/>
    <property type="molecule type" value="Genomic_DNA"/>
</dbReference>
<accession>A0A2P5SWW7</accession>
<dbReference type="PANTHER" id="PTHR35531">
    <property type="entry name" value="INNER MEMBRANE PROTEIN YBCI-RELATED"/>
    <property type="match status" value="1"/>
</dbReference>
<evidence type="ECO:0000313" key="3">
    <source>
        <dbReference type="Proteomes" id="UP000296144"/>
    </source>
</evidence>
<dbReference type="PIRSF" id="PIRSF030780">
    <property type="entry name" value="Md_memb_hyd_prd"/>
    <property type="match status" value="1"/>
</dbReference>
<feature type="transmembrane region" description="Helical" evidence="1">
    <location>
        <begin position="150"/>
        <end position="172"/>
    </location>
</feature>
<protein>
    <submittedName>
        <fullName evidence="2">Metal-dependent hydrolase</fullName>
    </submittedName>
</protein>
<dbReference type="InterPro" id="IPR007404">
    <property type="entry name" value="YdjM-like"/>
</dbReference>
<dbReference type="PANTHER" id="PTHR35531:SF1">
    <property type="entry name" value="INNER MEMBRANE PROTEIN YBCI-RELATED"/>
    <property type="match status" value="1"/>
</dbReference>
<keyword evidence="1" id="KW-0472">Membrane</keyword>
<keyword evidence="2" id="KW-0378">Hydrolase</keyword>
<gene>
    <name evidence="2" type="ORF">CRV10_00990</name>
</gene>
<reference evidence="2 3" key="1">
    <citation type="journal article" date="2018" name="Genome Biol. Evol.">
        <title>Cladogenesis and Genomic Streamlining in Extracellular Endosymbionts of Tropical Stink Bugs.</title>
        <authorList>
            <person name="Otero-Bravo A."/>
            <person name="Goffredi S."/>
            <person name="Sabree Z.L."/>
        </authorList>
    </citation>
    <scope>NUCLEOTIDE SEQUENCE [LARGE SCALE GENOMIC DNA]</scope>
    <source>
        <strain evidence="2 3">SoEL</strain>
    </source>
</reference>
<dbReference type="Proteomes" id="UP000296144">
    <property type="component" value="Unassembled WGS sequence"/>
</dbReference>
<dbReference type="NCBIfam" id="NF008651">
    <property type="entry name" value="PRK11648.1"/>
    <property type="match status" value="1"/>
</dbReference>
<feature type="transmembrane region" description="Helical" evidence="1">
    <location>
        <begin position="7"/>
        <end position="25"/>
    </location>
</feature>
<keyword evidence="1" id="KW-0812">Transmembrane</keyword>
<keyword evidence="1" id="KW-1133">Transmembrane helix</keyword>
<evidence type="ECO:0000313" key="2">
    <source>
        <dbReference type="EMBL" id="PPI86816.1"/>
    </source>
</evidence>
<dbReference type="InterPro" id="IPR016956">
    <property type="entry name" value="YdjM"/>
</dbReference>
<dbReference type="OrthoDB" id="5459053at2"/>
<sequence>MTTNGHIIFAIASAIFAKNFILNALMIQADWWHLIPAVLTTCLIPDIDHPRSLIGQKLRWISQPISVTFGHRGFTHSLLALITLWFFKNVFFRSLLMPDDVFQGMILGYFSHIVADMLTPAGVPLFWPYRKRFCIPIINNKKNKKIEQKICLSLVCCVILFPIYLPVLIKYISSYVKIF</sequence>
<dbReference type="GO" id="GO:0016787">
    <property type="term" value="F:hydrolase activity"/>
    <property type="evidence" value="ECO:0007669"/>
    <property type="project" value="UniProtKB-KW"/>
</dbReference>
<feature type="transmembrane region" description="Helical" evidence="1">
    <location>
        <begin position="107"/>
        <end position="129"/>
    </location>
</feature>
<dbReference type="RefSeq" id="WP_136129980.1">
    <property type="nucleotide sequence ID" value="NZ_PDKU01000001.1"/>
</dbReference>
<dbReference type="AlphaFoldDB" id="A0A2P5SWW7"/>
<proteinExistence type="predicted"/>
<dbReference type="Pfam" id="PF04307">
    <property type="entry name" value="YdjM"/>
    <property type="match status" value="1"/>
</dbReference>
<comment type="caution">
    <text evidence="2">The sequence shown here is derived from an EMBL/GenBank/DDBJ whole genome shotgun (WGS) entry which is preliminary data.</text>
</comment>
<organism evidence="2 3">
    <name type="scientific">Candidatus Pantoea edessiphila</name>
    <dbReference type="NCBI Taxonomy" id="2044610"/>
    <lineage>
        <taxon>Bacteria</taxon>
        <taxon>Pseudomonadati</taxon>
        <taxon>Pseudomonadota</taxon>
        <taxon>Gammaproteobacteria</taxon>
        <taxon>Enterobacterales</taxon>
        <taxon>Erwiniaceae</taxon>
        <taxon>Pantoea</taxon>
    </lineage>
</organism>
<evidence type="ECO:0000256" key="1">
    <source>
        <dbReference type="SAM" id="Phobius"/>
    </source>
</evidence>
<name>A0A2P5SWW7_9GAMM</name>
<feature type="transmembrane region" description="Helical" evidence="1">
    <location>
        <begin position="69"/>
        <end position="87"/>
    </location>
</feature>